<dbReference type="PANTHER" id="PTHR43742">
    <property type="entry name" value="TRIMETHYLAMINE-N-OXIDE REDUCTASE"/>
    <property type="match status" value="1"/>
</dbReference>
<dbReference type="RefSeq" id="WP_143912414.1">
    <property type="nucleotide sequence ID" value="NZ_VLNT01000003.1"/>
</dbReference>
<evidence type="ECO:0000259" key="7">
    <source>
        <dbReference type="PROSITE" id="PS51384"/>
    </source>
</evidence>
<evidence type="ECO:0000256" key="5">
    <source>
        <dbReference type="ARBA" id="ARBA00023014"/>
    </source>
</evidence>
<keyword evidence="2" id="KW-0001">2Fe-2S</keyword>
<dbReference type="Gene3D" id="3.40.50.740">
    <property type="match status" value="2"/>
</dbReference>
<keyword evidence="5" id="KW-0411">Iron-sulfur</keyword>
<dbReference type="PROSITE" id="PS51085">
    <property type="entry name" value="2FE2S_FER_2"/>
    <property type="match status" value="1"/>
</dbReference>
<feature type="domain" description="FAD-binding FR-type" evidence="7">
    <location>
        <begin position="795"/>
        <end position="897"/>
    </location>
</feature>
<dbReference type="InterPro" id="IPR012675">
    <property type="entry name" value="Beta-grasp_dom_sf"/>
</dbReference>
<dbReference type="GO" id="GO:0018818">
    <property type="term" value="F:acetylene hydratase activity"/>
    <property type="evidence" value="ECO:0007669"/>
    <property type="project" value="InterPro"/>
</dbReference>
<dbReference type="Pfam" id="PF01568">
    <property type="entry name" value="Molydop_binding"/>
    <property type="match status" value="1"/>
</dbReference>
<dbReference type="GO" id="GO:0046872">
    <property type="term" value="F:metal ion binding"/>
    <property type="evidence" value="ECO:0007669"/>
    <property type="project" value="UniProtKB-KW"/>
</dbReference>
<dbReference type="InterPro" id="IPR017927">
    <property type="entry name" value="FAD-bd_FR_type"/>
</dbReference>
<dbReference type="SUPFAM" id="SSF54292">
    <property type="entry name" value="2Fe-2S ferredoxin-like"/>
    <property type="match status" value="1"/>
</dbReference>
<dbReference type="Pfam" id="PF00970">
    <property type="entry name" value="FAD_binding_6"/>
    <property type="match status" value="1"/>
</dbReference>
<dbReference type="InterPro" id="IPR006656">
    <property type="entry name" value="Mopterin_OxRdtase"/>
</dbReference>
<protein>
    <submittedName>
        <fullName evidence="9">Molybdopterin-dependent oxidoreductase</fullName>
    </submittedName>
</protein>
<dbReference type="SMART" id="SM00926">
    <property type="entry name" value="Molybdop_Fe4S4"/>
    <property type="match status" value="1"/>
</dbReference>
<dbReference type="InterPro" id="IPR006963">
    <property type="entry name" value="Mopterin_OxRdtase_4Fe-4S_dom"/>
</dbReference>
<name>A0A554SFY7_9ACTN</name>
<evidence type="ECO:0000259" key="6">
    <source>
        <dbReference type="PROSITE" id="PS51085"/>
    </source>
</evidence>
<dbReference type="Gene3D" id="3.40.50.80">
    <property type="entry name" value="Nucleotide-binding domain of ferredoxin-NADP reductase (FNR) module"/>
    <property type="match status" value="1"/>
</dbReference>
<accession>A0A554SFY7</accession>
<organism evidence="9 10">
    <name type="scientific">Aeromicrobium piscarium</name>
    <dbReference type="NCBI Taxonomy" id="2590901"/>
    <lineage>
        <taxon>Bacteria</taxon>
        <taxon>Bacillati</taxon>
        <taxon>Actinomycetota</taxon>
        <taxon>Actinomycetes</taxon>
        <taxon>Propionibacteriales</taxon>
        <taxon>Nocardioidaceae</taxon>
        <taxon>Aeromicrobium</taxon>
    </lineage>
</organism>
<dbReference type="InterPro" id="IPR006657">
    <property type="entry name" value="MoPterin_dinucl-bd_dom"/>
</dbReference>
<dbReference type="InterPro" id="IPR001041">
    <property type="entry name" value="2Fe-2S_ferredoxin-type"/>
</dbReference>
<keyword evidence="4" id="KW-0408">Iron</keyword>
<dbReference type="CDD" id="cd02781">
    <property type="entry name" value="MopB_CT_Acetylene-hydratase"/>
    <property type="match status" value="1"/>
</dbReference>
<dbReference type="SUPFAM" id="SSF63380">
    <property type="entry name" value="Riboflavin synthase domain-like"/>
    <property type="match status" value="1"/>
</dbReference>
<dbReference type="GO" id="GO:0016491">
    <property type="term" value="F:oxidoreductase activity"/>
    <property type="evidence" value="ECO:0007669"/>
    <property type="project" value="InterPro"/>
</dbReference>
<dbReference type="SUPFAM" id="SSF52343">
    <property type="entry name" value="Ferredoxin reductase-like, C-terminal NADP-linked domain"/>
    <property type="match status" value="1"/>
</dbReference>
<dbReference type="PROSITE" id="PS51669">
    <property type="entry name" value="4FE4S_MOW_BIS_MGD"/>
    <property type="match status" value="1"/>
</dbReference>
<dbReference type="SUPFAM" id="SSF53706">
    <property type="entry name" value="Formate dehydrogenase/DMSO reductase, domains 1-3"/>
    <property type="match status" value="1"/>
</dbReference>
<dbReference type="Gene3D" id="3.10.20.30">
    <property type="match status" value="1"/>
</dbReference>
<dbReference type="InterPro" id="IPR039261">
    <property type="entry name" value="FNR_nucleotide-bd"/>
</dbReference>
<evidence type="ECO:0000256" key="1">
    <source>
        <dbReference type="ARBA" id="ARBA00010312"/>
    </source>
</evidence>
<proteinExistence type="inferred from homology"/>
<dbReference type="Pfam" id="PF04879">
    <property type="entry name" value="Molybdop_Fe4S4"/>
    <property type="match status" value="1"/>
</dbReference>
<evidence type="ECO:0000256" key="2">
    <source>
        <dbReference type="ARBA" id="ARBA00022714"/>
    </source>
</evidence>
<dbReference type="InterPro" id="IPR009010">
    <property type="entry name" value="Asp_de-COase-like_dom_sf"/>
</dbReference>
<dbReference type="OrthoDB" id="7376058at2"/>
<dbReference type="InterPro" id="IPR050612">
    <property type="entry name" value="Prok_Mopterin_Oxidored"/>
</dbReference>
<dbReference type="InterPro" id="IPR017938">
    <property type="entry name" value="Riboflavin_synthase-like_b-brl"/>
</dbReference>
<evidence type="ECO:0000256" key="4">
    <source>
        <dbReference type="ARBA" id="ARBA00023004"/>
    </source>
</evidence>
<dbReference type="Gene3D" id="2.20.25.90">
    <property type="entry name" value="ADC-like domains"/>
    <property type="match status" value="1"/>
</dbReference>
<dbReference type="EMBL" id="VLNT01000003">
    <property type="protein sequence ID" value="TSD65251.1"/>
    <property type="molecule type" value="Genomic_DNA"/>
</dbReference>
<dbReference type="GO" id="GO:0043546">
    <property type="term" value="F:molybdopterin cofactor binding"/>
    <property type="evidence" value="ECO:0007669"/>
    <property type="project" value="InterPro"/>
</dbReference>
<evidence type="ECO:0000259" key="8">
    <source>
        <dbReference type="PROSITE" id="PS51669"/>
    </source>
</evidence>
<dbReference type="Pfam" id="PF00384">
    <property type="entry name" value="Molybdopterin"/>
    <property type="match status" value="1"/>
</dbReference>
<dbReference type="CDD" id="cd00207">
    <property type="entry name" value="fer2"/>
    <property type="match status" value="1"/>
</dbReference>
<keyword evidence="3" id="KW-0479">Metal-binding</keyword>
<dbReference type="Pfam" id="PF00111">
    <property type="entry name" value="Fer2"/>
    <property type="match status" value="1"/>
</dbReference>
<dbReference type="PANTHER" id="PTHR43742:SF6">
    <property type="entry name" value="OXIDOREDUCTASE YYAE-RELATED"/>
    <property type="match status" value="1"/>
</dbReference>
<gene>
    <name evidence="9" type="ORF">FNM00_06005</name>
</gene>
<dbReference type="Gene3D" id="2.40.30.10">
    <property type="entry name" value="Translation factors"/>
    <property type="match status" value="1"/>
</dbReference>
<evidence type="ECO:0000313" key="9">
    <source>
        <dbReference type="EMBL" id="TSD65251.1"/>
    </source>
</evidence>
<sequence>MTEEIAGYCTLCRSRCGSLNLVEEGRLVGVRPLAGHPTGGALCAKGRAAPEIAGSPRRLTVPLRRTTPRTALDPEWEEVSWDEALTDIARRLNDIKGASGAEAVAFAATTPSGTPIVDSIEWIERLVRIFGSPNLIYAVENCGWHKDYAHALTFGRGVGAPDYDEAETILLWGHNPARTWLAQASRIAEARARGATVVVIDPKKAGSGQQSDLWMRVRPGTDAALALGAVRHLLQTATYDEDFVRSWTNAPMLVDDETGRFLTADQVWESGDAAAFVVRDVRTGALRAYDPRHPLERPDEVDLDSEVDLATPEGRRITARPAFARLREHSAEWTPEAVAEATTIGVAELESFFELLSRRGRIAYHSWTGVGQHSNATQTERCIATLYALLGACDRPGGNLWLQPPPLNPLSPYDLLPPEQREKALGLRDLPLGPPRLGWVTARHFCRAALEGDPYPVRALVSFGNNMTVSQADGERSRAAIEALDLYVHTDMFMNPTAELADYVLPANTPWEREALRAGFEITQEAVEYLQFRPRMIDPLGESRADYEIAVDLATRLGLGEKFFDGDIRAGWDWHLAPTGVRLDDLIHGEHAARVPQVTSREKYAVVREDGGVTGFATPTRRVELYSQQLLEHGYRPLPTFVAPIDPRRGRDGAPLPLILSTHKNGVYVHTSHRHVASLRRRAPDPHVDVSAELARSRGLIEGDWAVIETANGTTRARVHVDDDLHPSVVLADFGWWEDCPPLGLPRTPVSGDGSLNINAVLSDDEHDPTSGSVPLRAVACELRPDPVLSEGNWAGRQQMRVLRAWPEAEGVAGLSLAPAGGESMPAVRPGQHVLLAATEDGPARAYSVTRGGEGESTVDIAVRRIEDGVISRFVHEDVSTGSRLWLERPQGTFTPPLSTDRPVVLVAGGVGITPFIGYLRALRDRSERPPSVTLLAVFRNSLEHPFRDELDLLDREIPELSIRAWYSQPAEADRPGHDFDEQGRLSLRDLDLPVDERPLVYLCGASSLMDDVTEELAGRGVPRFDVFREDFHAAVEVPQNLEPAIIRFGGGGEPISWTPADGSILRAAERQGRVLPSGCRVGQCESCAVRVISGTVAHLGEDPADDGCLTCIAVPIGDVVLDI</sequence>
<comment type="similarity">
    <text evidence="1">Belongs to the prokaryotic molybdopterin-containing oxidoreductase family.</text>
</comment>
<evidence type="ECO:0000256" key="3">
    <source>
        <dbReference type="ARBA" id="ARBA00022723"/>
    </source>
</evidence>
<dbReference type="Pfam" id="PF00175">
    <property type="entry name" value="NAD_binding_1"/>
    <property type="match status" value="1"/>
</dbReference>
<dbReference type="GO" id="GO:0051537">
    <property type="term" value="F:2 iron, 2 sulfur cluster binding"/>
    <property type="evidence" value="ECO:0007669"/>
    <property type="project" value="UniProtKB-KW"/>
</dbReference>
<dbReference type="PROSITE" id="PS51384">
    <property type="entry name" value="FAD_FR"/>
    <property type="match status" value="1"/>
</dbReference>
<dbReference type="SUPFAM" id="SSF50692">
    <property type="entry name" value="ADC-like"/>
    <property type="match status" value="1"/>
</dbReference>
<evidence type="ECO:0000313" key="10">
    <source>
        <dbReference type="Proteomes" id="UP000316988"/>
    </source>
</evidence>
<dbReference type="InterPro" id="IPR036010">
    <property type="entry name" value="2Fe-2S_ferredoxin-like_sf"/>
</dbReference>
<dbReference type="Proteomes" id="UP000316988">
    <property type="component" value="Unassembled WGS sequence"/>
</dbReference>
<comment type="caution">
    <text evidence="9">The sequence shown here is derived from an EMBL/GenBank/DDBJ whole genome shotgun (WGS) entry which is preliminary data.</text>
</comment>
<reference evidence="9 10" key="1">
    <citation type="submission" date="2019-07" db="EMBL/GenBank/DDBJ databases">
        <authorList>
            <person name="Zhao L.H."/>
        </authorList>
    </citation>
    <scope>NUCLEOTIDE SEQUENCE [LARGE SCALE GENOMIC DNA]</scope>
    <source>
        <strain evidence="9 10">Co35</strain>
    </source>
</reference>
<feature type="domain" description="4Fe-4S Mo/W bis-MGD-type" evidence="8">
    <location>
        <begin position="2"/>
        <end position="57"/>
    </location>
</feature>
<dbReference type="AlphaFoldDB" id="A0A554SFY7"/>
<keyword evidence="10" id="KW-1185">Reference proteome</keyword>
<dbReference type="InterPro" id="IPR001433">
    <property type="entry name" value="OxRdtase_FAD/NAD-bd"/>
</dbReference>
<dbReference type="InterPro" id="IPR008333">
    <property type="entry name" value="Cbr1-like_FAD-bd_dom"/>
</dbReference>
<feature type="domain" description="2Fe-2S ferredoxin-type" evidence="6">
    <location>
        <begin position="1043"/>
        <end position="1124"/>
    </location>
</feature>
<dbReference type="Gene3D" id="3.40.228.10">
    <property type="entry name" value="Dimethylsulfoxide Reductase, domain 2"/>
    <property type="match status" value="1"/>
</dbReference>
<dbReference type="InterPro" id="IPR037949">
    <property type="entry name" value="MopB_CT_Acetylene-hydratase"/>
</dbReference>
<dbReference type="Gene3D" id="2.40.40.20">
    <property type="match status" value="1"/>
</dbReference>